<comment type="similarity">
    <text evidence="1">Belongs to the fantastic four family.</text>
</comment>
<feature type="compositionally biased region" description="Acidic residues" evidence="2">
    <location>
        <begin position="206"/>
        <end position="215"/>
    </location>
</feature>
<name>A0A8B7MUS7_PHODC</name>
<keyword evidence="4" id="KW-1185">Reference proteome</keyword>
<dbReference type="PANTHER" id="PTHR33155">
    <property type="entry name" value="FANTASTIC FOUR-LIKE PROTEIN (DUF3049)"/>
    <property type="match status" value="1"/>
</dbReference>
<feature type="region of interest" description="Disordered" evidence="2">
    <location>
        <begin position="118"/>
        <end position="140"/>
    </location>
</feature>
<feature type="region of interest" description="Disordered" evidence="2">
    <location>
        <begin position="55"/>
        <end position="79"/>
    </location>
</feature>
<dbReference type="InterPro" id="IPR046431">
    <property type="entry name" value="FAF_dom"/>
</dbReference>
<evidence type="ECO:0000313" key="5">
    <source>
        <dbReference type="RefSeq" id="XP_017699234.2"/>
    </source>
</evidence>
<evidence type="ECO:0000313" key="4">
    <source>
        <dbReference type="Proteomes" id="UP000228380"/>
    </source>
</evidence>
<feature type="compositionally biased region" description="Low complexity" evidence="2">
    <location>
        <begin position="218"/>
        <end position="228"/>
    </location>
</feature>
<dbReference type="RefSeq" id="XP_017699234.2">
    <property type="nucleotide sequence ID" value="XM_017843745.3"/>
</dbReference>
<evidence type="ECO:0000256" key="1">
    <source>
        <dbReference type="ARBA" id="ARBA00008690"/>
    </source>
</evidence>
<evidence type="ECO:0000256" key="2">
    <source>
        <dbReference type="SAM" id="MobiDB-lite"/>
    </source>
</evidence>
<proteinExistence type="inferred from homology"/>
<dbReference type="PANTHER" id="PTHR33155:SF27">
    <property type="entry name" value="FANTASTIC FOUR-LIKE PROTEIN (DUF3049)"/>
    <property type="match status" value="1"/>
</dbReference>
<dbReference type="OrthoDB" id="781255at2759"/>
<accession>A0A8B7MUS7</accession>
<dbReference type="Proteomes" id="UP000228380">
    <property type="component" value="Unplaced"/>
</dbReference>
<reference evidence="5" key="1">
    <citation type="submission" date="2025-08" db="UniProtKB">
        <authorList>
            <consortium name="RefSeq"/>
        </authorList>
    </citation>
    <scope>IDENTIFICATION</scope>
    <source>
        <tissue evidence="5">Young leaves</tissue>
    </source>
</reference>
<protein>
    <submittedName>
        <fullName evidence="5">Protein FANTASTIC FOUR 1-like</fullName>
    </submittedName>
</protein>
<dbReference type="InterPro" id="IPR021410">
    <property type="entry name" value="FAF"/>
</dbReference>
<dbReference type="GeneID" id="108511432"/>
<evidence type="ECO:0000259" key="3">
    <source>
        <dbReference type="Pfam" id="PF11250"/>
    </source>
</evidence>
<dbReference type="Pfam" id="PF11250">
    <property type="entry name" value="FAF"/>
    <property type="match status" value="1"/>
</dbReference>
<feature type="domain" description="FAF" evidence="3">
    <location>
        <begin position="149"/>
        <end position="202"/>
    </location>
</feature>
<gene>
    <name evidence="5" type="primary">LOC108511432</name>
</gene>
<feature type="region of interest" description="Disordered" evidence="2">
    <location>
        <begin position="206"/>
        <end position="237"/>
    </location>
</feature>
<sequence>MVIYFCKSVHTWLGFPDPEGRRTPPAAPLPPSPLLRCRSMSSRDGEGLRILARETAKPANVVEKTGPGRPAPEKPDPGARGLHECCYDDGLGLCTESLGSESCCDGSVVAGEEEAAVELEESSSGAGEAEAERRSRRGRSGWRREEMVFPPPLSWLAGNGGRRSKRLVPERKDGRLVIKLTTVDRPEIFAVTREDRRLVLHLIEPEMEEEEEEREAEAAPSAEVAPSAEQEEGERVERWEWRMGEIEGVRRCQESVSGYEVVPPWWSHRATTA</sequence>
<dbReference type="AlphaFoldDB" id="A0A8B7MUS7"/>
<dbReference type="KEGG" id="pda:108511432"/>
<organism evidence="4 5">
    <name type="scientific">Phoenix dactylifera</name>
    <name type="common">Date palm</name>
    <dbReference type="NCBI Taxonomy" id="42345"/>
    <lineage>
        <taxon>Eukaryota</taxon>
        <taxon>Viridiplantae</taxon>
        <taxon>Streptophyta</taxon>
        <taxon>Embryophyta</taxon>
        <taxon>Tracheophyta</taxon>
        <taxon>Spermatophyta</taxon>
        <taxon>Magnoliopsida</taxon>
        <taxon>Liliopsida</taxon>
        <taxon>Arecaceae</taxon>
        <taxon>Coryphoideae</taxon>
        <taxon>Phoeniceae</taxon>
        <taxon>Phoenix</taxon>
    </lineage>
</organism>